<dbReference type="Proteomes" id="UP000176778">
    <property type="component" value="Unassembled WGS sequence"/>
</dbReference>
<feature type="transmembrane region" description="Helical" evidence="7">
    <location>
        <begin position="462"/>
        <end position="486"/>
    </location>
</feature>
<keyword evidence="3" id="KW-0808">Transferase</keyword>
<evidence type="ECO:0000256" key="5">
    <source>
        <dbReference type="ARBA" id="ARBA00022989"/>
    </source>
</evidence>
<comment type="subcellular location">
    <subcellularLocation>
        <location evidence="1">Endomembrane system</location>
        <topology evidence="1">Multi-pass membrane protein</topology>
    </subcellularLocation>
</comment>
<dbReference type="GO" id="GO:0000030">
    <property type="term" value="F:mannosyltransferase activity"/>
    <property type="evidence" value="ECO:0007669"/>
    <property type="project" value="InterPro"/>
</dbReference>
<evidence type="ECO:0000256" key="7">
    <source>
        <dbReference type="SAM" id="Phobius"/>
    </source>
</evidence>
<feature type="domain" description="ArnT-like N-terminal" evidence="8">
    <location>
        <begin position="144"/>
        <end position="272"/>
    </location>
</feature>
<feature type="transmembrane region" description="Helical" evidence="7">
    <location>
        <begin position="187"/>
        <end position="205"/>
    </location>
</feature>
<evidence type="ECO:0000313" key="10">
    <source>
        <dbReference type="Proteomes" id="UP000176778"/>
    </source>
</evidence>
<comment type="caution">
    <text evidence="9">The sequence shown here is derived from an EMBL/GenBank/DDBJ whole genome shotgun (WGS) entry which is preliminary data.</text>
</comment>
<feature type="transmembrane region" description="Helical" evidence="7">
    <location>
        <begin position="407"/>
        <end position="427"/>
    </location>
</feature>
<keyword evidence="4 7" id="KW-0812">Transmembrane</keyword>
<keyword evidence="5 7" id="KW-1133">Transmembrane helix</keyword>
<reference evidence="9 10" key="1">
    <citation type="journal article" date="2016" name="Nat. Commun.">
        <title>Thousands of microbial genomes shed light on interconnected biogeochemical processes in an aquifer system.</title>
        <authorList>
            <person name="Anantharaman K."/>
            <person name="Brown C.T."/>
            <person name="Hug L.A."/>
            <person name="Sharon I."/>
            <person name="Castelle C.J."/>
            <person name="Probst A.J."/>
            <person name="Thomas B.C."/>
            <person name="Singh A."/>
            <person name="Wilkins M.J."/>
            <person name="Karaoz U."/>
            <person name="Brodie E.L."/>
            <person name="Williams K.H."/>
            <person name="Hubbard S.S."/>
            <person name="Banfield J.F."/>
        </authorList>
    </citation>
    <scope>NUCLEOTIDE SEQUENCE [LARGE SCALE GENOMIC DNA]</scope>
</reference>
<dbReference type="STRING" id="1802479.A2Y68_00335"/>
<feature type="transmembrane region" description="Helical" evidence="7">
    <location>
        <begin position="276"/>
        <end position="298"/>
    </location>
</feature>
<evidence type="ECO:0000256" key="6">
    <source>
        <dbReference type="ARBA" id="ARBA00023136"/>
    </source>
</evidence>
<evidence type="ECO:0000259" key="8">
    <source>
        <dbReference type="Pfam" id="PF02366"/>
    </source>
</evidence>
<feature type="transmembrane region" description="Helical" evidence="7">
    <location>
        <begin position="356"/>
        <end position="374"/>
    </location>
</feature>
<keyword evidence="2" id="KW-0328">Glycosyltransferase</keyword>
<evidence type="ECO:0000256" key="1">
    <source>
        <dbReference type="ARBA" id="ARBA00004127"/>
    </source>
</evidence>
<evidence type="ECO:0000256" key="4">
    <source>
        <dbReference type="ARBA" id="ARBA00022692"/>
    </source>
</evidence>
<feature type="transmembrane region" description="Helical" evidence="7">
    <location>
        <begin position="433"/>
        <end position="453"/>
    </location>
</feature>
<evidence type="ECO:0000256" key="2">
    <source>
        <dbReference type="ARBA" id="ARBA00022676"/>
    </source>
</evidence>
<feature type="transmembrane region" description="Helical" evidence="7">
    <location>
        <begin position="214"/>
        <end position="231"/>
    </location>
</feature>
<evidence type="ECO:0000313" key="9">
    <source>
        <dbReference type="EMBL" id="OGM09406.1"/>
    </source>
</evidence>
<name>A0A1F7X2U9_9BACT</name>
<feature type="transmembrane region" description="Helical" evidence="7">
    <location>
        <begin position="380"/>
        <end position="400"/>
    </location>
</feature>
<protein>
    <recommendedName>
        <fullName evidence="8">ArnT-like N-terminal domain-containing protein</fullName>
    </recommendedName>
</protein>
<organism evidence="9 10">
    <name type="scientific">Candidatus Woesebacteria bacterium RBG_13_46_13</name>
    <dbReference type="NCBI Taxonomy" id="1802479"/>
    <lineage>
        <taxon>Bacteria</taxon>
        <taxon>Candidatus Woeseibacteriota</taxon>
    </lineage>
</organism>
<dbReference type="Pfam" id="PF02366">
    <property type="entry name" value="PMT"/>
    <property type="match status" value="1"/>
</dbReference>
<feature type="transmembrane region" description="Helical" evidence="7">
    <location>
        <begin position="164"/>
        <end position="181"/>
    </location>
</feature>
<feature type="transmembrane region" description="Helical" evidence="7">
    <location>
        <begin position="237"/>
        <end position="269"/>
    </location>
</feature>
<dbReference type="GO" id="GO:0016020">
    <property type="term" value="C:membrane"/>
    <property type="evidence" value="ECO:0007669"/>
    <property type="project" value="InterPro"/>
</dbReference>
<feature type="transmembrane region" description="Helical" evidence="7">
    <location>
        <begin position="51"/>
        <end position="74"/>
    </location>
</feature>
<feature type="transmembrane region" description="Helical" evidence="7">
    <location>
        <begin position="330"/>
        <end position="349"/>
    </location>
</feature>
<dbReference type="GO" id="GO:0006493">
    <property type="term" value="P:protein O-linked glycosylation"/>
    <property type="evidence" value="ECO:0007669"/>
    <property type="project" value="InterPro"/>
</dbReference>
<sequence length="501" mass="56014">MKALIALARKYSIVFWAILLVFSLKLGADLRSVGFSVKPDPFIILDEHTNVWHGLSIRSSGVPAAWSILNAYMVDSQKTGAGGRIDGFNLTVADIKPSLGNFSSYPKPAIGVAEYDFGRGLSHTRMVQPYLDHPPFGALVLSLFVNKDAKTFGDVSSYDMRRSAIYLGILTQFLIFVLALQMSRKPLVGLIASTVYGTVPSYLLVERYALLENVMAPLILLALIILVFAKAKPSRGLLVAAGVVGGLLALTKLAGWVFVLAFAALLIYWKFKIKDILCYLIPAVVVGSLSFVWGLWLAPKLFLDLFLFQSIERGFIGSINLLVTAFKVSIFNFPVDGWWLGGFIALLLIPKKREYMPMLFSIVATLFSALWLVGANFPWYFIPLIPFVSIAIALFFYNLATSPTFSSILLAFLVFISSSFYWGYGVFQKNQPFGIYRLLFLIFVGAGAFWAFYKKSKRFKKVWFWGVILLLLTLTLLNRRSLFFILDNWGKLPLIYTPGTF</sequence>
<dbReference type="GO" id="GO:0012505">
    <property type="term" value="C:endomembrane system"/>
    <property type="evidence" value="ECO:0007669"/>
    <property type="project" value="UniProtKB-SubCell"/>
</dbReference>
<evidence type="ECO:0000256" key="3">
    <source>
        <dbReference type="ARBA" id="ARBA00022679"/>
    </source>
</evidence>
<dbReference type="InterPro" id="IPR003342">
    <property type="entry name" value="ArnT-like_N"/>
</dbReference>
<dbReference type="EMBL" id="MGFR01000005">
    <property type="protein sequence ID" value="OGM09406.1"/>
    <property type="molecule type" value="Genomic_DNA"/>
</dbReference>
<proteinExistence type="predicted"/>
<gene>
    <name evidence="9" type="ORF">A2Y68_00335</name>
</gene>
<dbReference type="AlphaFoldDB" id="A0A1F7X2U9"/>
<keyword evidence="6 7" id="KW-0472">Membrane</keyword>
<accession>A0A1F7X2U9</accession>